<dbReference type="Proteomes" id="UP000076420">
    <property type="component" value="Unassembled WGS sequence"/>
</dbReference>
<proteinExistence type="inferred from homology"/>
<keyword evidence="9" id="KW-0809">Transit peptide</keyword>
<evidence type="ECO:0000256" key="10">
    <source>
        <dbReference type="ARBA" id="ARBA00022982"/>
    </source>
</evidence>
<keyword evidence="5" id="KW-0813">Transport</keyword>
<comment type="subunit">
    <text evidence="16">Complex I is composed of 45 different subunits. Interacts with BCAP31.</text>
</comment>
<evidence type="ECO:0000256" key="4">
    <source>
        <dbReference type="ARBA" id="ARBA00018632"/>
    </source>
</evidence>
<comment type="function">
    <text evidence="1">Accessory subunit of the mitochondrial membrane respiratory chain NADH dehydrogenase (Complex I), that is believed not to be involved in catalysis. Complex I functions in the transfer of electrons from NADH to the respiratory chain. The immediate electron acceptor for the enzyme is believed to be ubiquinone.</text>
</comment>
<gene>
    <name evidence="18" type="primary">106056108</name>
</gene>
<comment type="subcellular location">
    <subcellularLocation>
        <location evidence="2">Mitochondrion inner membrane</location>
        <topology evidence="2">Single-pass membrane protein</topology>
    </subcellularLocation>
</comment>
<evidence type="ECO:0000256" key="16">
    <source>
        <dbReference type="ARBA" id="ARBA00046528"/>
    </source>
</evidence>
<dbReference type="PANTHER" id="PTHR13327">
    <property type="entry name" value="NADH-UBIQUINONE OXIDOREDUCTASE ESSS SUBUNIT, MITOCHONDRIAL PRECURSOR"/>
    <property type="match status" value="1"/>
</dbReference>
<evidence type="ECO:0000256" key="15">
    <source>
        <dbReference type="ARBA" id="ARBA00031387"/>
    </source>
</evidence>
<keyword evidence="12" id="KW-0496">Mitochondrion</keyword>
<evidence type="ECO:0000256" key="12">
    <source>
        <dbReference type="ARBA" id="ARBA00023128"/>
    </source>
</evidence>
<evidence type="ECO:0000256" key="9">
    <source>
        <dbReference type="ARBA" id="ARBA00022946"/>
    </source>
</evidence>
<keyword evidence="6" id="KW-0679">Respiratory chain</keyword>
<evidence type="ECO:0000256" key="8">
    <source>
        <dbReference type="ARBA" id="ARBA00022792"/>
    </source>
</evidence>
<accession>A0A2C9JGK4</accession>
<evidence type="ECO:0000256" key="5">
    <source>
        <dbReference type="ARBA" id="ARBA00022448"/>
    </source>
</evidence>
<feature type="transmembrane region" description="Helical" evidence="17">
    <location>
        <begin position="92"/>
        <end position="116"/>
    </location>
</feature>
<keyword evidence="10" id="KW-0249">Electron transport</keyword>
<keyword evidence="8" id="KW-0999">Mitochondrion inner membrane</keyword>
<dbReference type="InterPro" id="IPR019329">
    <property type="entry name" value="NADH_UbQ_OxRdtase_ESSS_su"/>
</dbReference>
<evidence type="ECO:0000256" key="6">
    <source>
        <dbReference type="ARBA" id="ARBA00022660"/>
    </source>
</evidence>
<organism evidence="18 19">
    <name type="scientific">Biomphalaria glabrata</name>
    <name type="common">Bloodfluke planorb</name>
    <name type="synonym">Freshwater snail</name>
    <dbReference type="NCBI Taxonomy" id="6526"/>
    <lineage>
        <taxon>Eukaryota</taxon>
        <taxon>Metazoa</taxon>
        <taxon>Spiralia</taxon>
        <taxon>Lophotrochozoa</taxon>
        <taxon>Mollusca</taxon>
        <taxon>Gastropoda</taxon>
        <taxon>Heterobranchia</taxon>
        <taxon>Euthyneura</taxon>
        <taxon>Panpulmonata</taxon>
        <taxon>Hygrophila</taxon>
        <taxon>Lymnaeoidea</taxon>
        <taxon>Planorbidae</taxon>
        <taxon>Biomphalaria</taxon>
    </lineage>
</organism>
<evidence type="ECO:0000256" key="1">
    <source>
        <dbReference type="ARBA" id="ARBA00003195"/>
    </source>
</evidence>
<evidence type="ECO:0000256" key="11">
    <source>
        <dbReference type="ARBA" id="ARBA00022989"/>
    </source>
</evidence>
<dbReference type="VEuPathDB" id="VectorBase:BGLAX_045385"/>
<sequence>MATLLRSVGRQGRALQTIVNNKSFRSLIFPLLKHKASISTSEKKKDVGAVVQPMEKSEELKKLTEKFKDTSDTEENYVSYGYEPGNRDKDWFLYHMIMFACISLGVCWGGFILAYMPDYKLRDWSHREAFLELERREKEGLPLVDPDYTKIELSSLPSDEEIGETEIVI</sequence>
<evidence type="ECO:0000313" key="19">
    <source>
        <dbReference type="Proteomes" id="UP000076420"/>
    </source>
</evidence>
<evidence type="ECO:0000256" key="17">
    <source>
        <dbReference type="SAM" id="Phobius"/>
    </source>
</evidence>
<evidence type="ECO:0000256" key="2">
    <source>
        <dbReference type="ARBA" id="ARBA00004434"/>
    </source>
</evidence>
<dbReference type="STRING" id="6526.A0A2C9JGK4"/>
<dbReference type="PANTHER" id="PTHR13327:SF0">
    <property type="entry name" value="NADH DEHYDROGENASE [UBIQUINONE] 1 BETA SUBCOMPLEX SUBUNIT 11, MITOCHONDRIAL"/>
    <property type="match status" value="1"/>
</dbReference>
<dbReference type="KEGG" id="bgt:106056108"/>
<dbReference type="AlphaFoldDB" id="A0A2C9JGK4"/>
<dbReference type="Pfam" id="PF10183">
    <property type="entry name" value="ESSS"/>
    <property type="match status" value="1"/>
</dbReference>
<keyword evidence="13 17" id="KW-0472">Membrane</keyword>
<dbReference type="VEuPathDB" id="VectorBase:BGLB002220"/>
<reference evidence="18" key="1">
    <citation type="submission" date="2020-05" db="UniProtKB">
        <authorList>
            <consortium name="EnsemblMetazoa"/>
        </authorList>
    </citation>
    <scope>IDENTIFICATION</scope>
    <source>
        <strain evidence="18">BB02</strain>
    </source>
</reference>
<keyword evidence="7 17" id="KW-0812">Transmembrane</keyword>
<evidence type="ECO:0000256" key="14">
    <source>
        <dbReference type="ARBA" id="ARBA00030753"/>
    </source>
</evidence>
<comment type="similarity">
    <text evidence="3">Belongs to the complex I NDUFB11 subunit family.</text>
</comment>
<dbReference type="OrthoDB" id="5917019at2759"/>
<dbReference type="EnsemblMetazoa" id="BGLB002220-RB">
    <property type="protein sequence ID" value="BGLB002220-PB"/>
    <property type="gene ID" value="BGLB002220"/>
</dbReference>
<keyword evidence="11 17" id="KW-1133">Transmembrane helix</keyword>
<dbReference type="GO" id="GO:0005743">
    <property type="term" value="C:mitochondrial inner membrane"/>
    <property type="evidence" value="ECO:0007669"/>
    <property type="project" value="UniProtKB-SubCell"/>
</dbReference>
<name>A0A2C9JGK4_BIOGL</name>
<evidence type="ECO:0000313" key="18">
    <source>
        <dbReference type="EnsemblMetazoa" id="BGLB002220-PB"/>
    </source>
</evidence>
<evidence type="ECO:0000256" key="7">
    <source>
        <dbReference type="ARBA" id="ARBA00022692"/>
    </source>
</evidence>
<evidence type="ECO:0000256" key="13">
    <source>
        <dbReference type="ARBA" id="ARBA00023136"/>
    </source>
</evidence>
<protein>
    <recommendedName>
        <fullName evidence="4">NADH dehydrogenase [ubiquinone] 1 beta subcomplex subunit 11, mitochondrial</fullName>
    </recommendedName>
    <alternativeName>
        <fullName evidence="15">Complex I-ESSS</fullName>
    </alternativeName>
    <alternativeName>
        <fullName evidence="14">NADH-ubiquinone oxidoreductase ESSS subunit</fullName>
    </alternativeName>
</protein>
<evidence type="ECO:0000256" key="3">
    <source>
        <dbReference type="ARBA" id="ARBA00008915"/>
    </source>
</evidence>